<reference evidence="2" key="1">
    <citation type="journal article" date="2019" name="Int. J. Syst. Evol. Microbiol.">
        <title>The Global Catalogue of Microorganisms (GCM) 10K type strain sequencing project: providing services to taxonomists for standard genome sequencing and annotation.</title>
        <authorList>
            <consortium name="The Broad Institute Genomics Platform"/>
            <consortium name="The Broad Institute Genome Sequencing Center for Infectious Disease"/>
            <person name="Wu L."/>
            <person name="Ma J."/>
        </authorList>
    </citation>
    <scope>NUCLEOTIDE SEQUENCE [LARGE SCALE GENOMIC DNA]</scope>
    <source>
        <strain evidence="2">JCM 16898</strain>
    </source>
</reference>
<organism evidence="1 2">
    <name type="scientific">Amycolatopsis ultiminotia</name>
    <dbReference type="NCBI Taxonomy" id="543629"/>
    <lineage>
        <taxon>Bacteria</taxon>
        <taxon>Bacillati</taxon>
        <taxon>Actinomycetota</taxon>
        <taxon>Actinomycetes</taxon>
        <taxon>Pseudonocardiales</taxon>
        <taxon>Pseudonocardiaceae</taxon>
        <taxon>Amycolatopsis</taxon>
    </lineage>
</organism>
<protein>
    <submittedName>
        <fullName evidence="1">Saccharopine dehydrogenase NADP-binding domain-containing protein</fullName>
    </submittedName>
</protein>
<evidence type="ECO:0000313" key="2">
    <source>
        <dbReference type="Proteomes" id="UP001500689"/>
    </source>
</evidence>
<proteinExistence type="predicted"/>
<gene>
    <name evidence="1" type="ORF">GCM10022222_77130</name>
</gene>
<dbReference type="PANTHER" id="PTHR43781">
    <property type="entry name" value="SACCHAROPINE DEHYDROGENASE"/>
    <property type="match status" value="1"/>
</dbReference>
<dbReference type="PANTHER" id="PTHR43781:SF1">
    <property type="entry name" value="SACCHAROPINE DEHYDROGENASE"/>
    <property type="match status" value="1"/>
</dbReference>
<name>A0ABP6YCJ2_9PSEU</name>
<accession>A0ABP6YCJ2</accession>
<dbReference type="Gene3D" id="3.40.50.720">
    <property type="entry name" value="NAD(P)-binding Rossmann-like Domain"/>
    <property type="match status" value="1"/>
</dbReference>
<dbReference type="EMBL" id="BAAAZN010000025">
    <property type="protein sequence ID" value="GAA3581014.1"/>
    <property type="molecule type" value="Genomic_DNA"/>
</dbReference>
<comment type="caution">
    <text evidence="1">The sequence shown here is derived from an EMBL/GenBank/DDBJ whole genome shotgun (WGS) entry which is preliminary data.</text>
</comment>
<keyword evidence="2" id="KW-1185">Reference proteome</keyword>
<dbReference type="Proteomes" id="UP001500689">
    <property type="component" value="Unassembled WGS sequence"/>
</dbReference>
<sequence>MTEGTPSGEIWVLGATGRIGRSVVTRLAGEGIDPVLVGRRRESLVDLQAGYGGKTGVVVADGGESIADAIRSRKPSVVINLIGNYIETAPAIADAVMPGGHYTDLASDATAVPQLLDKHPEAAAAGSTLVTGAGFGVLATESVVAKLCADRPAPRQVRVDALASVAMEAGVIGAPFASAMVGTLLNGGLRYENGQLVKTRLGADPQRLTLPDGETAKSGGIPMGELVAAQRASGAPSVSGTSGLAPTGTLVRAVLPLAATLLSVPPLRRLAVRQMAKATTKAAPRPRQHSWGHAVLTWPDGTVREGWLRADDGMDYTAAVITEVALRLARGEGKPGAYTPAAAFGPDLAVSAGGTFVLN</sequence>
<dbReference type="InterPro" id="IPR036291">
    <property type="entry name" value="NAD(P)-bd_dom_sf"/>
</dbReference>
<evidence type="ECO:0000313" key="1">
    <source>
        <dbReference type="EMBL" id="GAA3581014.1"/>
    </source>
</evidence>
<dbReference type="SUPFAM" id="SSF51735">
    <property type="entry name" value="NAD(P)-binding Rossmann-fold domains"/>
    <property type="match status" value="1"/>
</dbReference>